<evidence type="ECO:0000259" key="2">
    <source>
        <dbReference type="Pfam" id="PF24016"/>
    </source>
</evidence>
<feature type="compositionally biased region" description="Pro residues" evidence="1">
    <location>
        <begin position="1"/>
        <end position="10"/>
    </location>
</feature>
<keyword evidence="4" id="KW-1185">Reference proteome</keyword>
<dbReference type="Proteomes" id="UP001215280">
    <property type="component" value="Unassembled WGS sequence"/>
</dbReference>
<dbReference type="InterPro" id="IPR055754">
    <property type="entry name" value="DUF7330"/>
</dbReference>
<accession>A0AAD7MQH1</accession>
<reference evidence="3" key="1">
    <citation type="submission" date="2023-03" db="EMBL/GenBank/DDBJ databases">
        <title>Massive genome expansion in bonnet fungi (Mycena s.s.) driven by repeated elements and novel gene families across ecological guilds.</title>
        <authorList>
            <consortium name="Lawrence Berkeley National Laboratory"/>
            <person name="Harder C.B."/>
            <person name="Miyauchi S."/>
            <person name="Viragh M."/>
            <person name="Kuo A."/>
            <person name="Thoen E."/>
            <person name="Andreopoulos B."/>
            <person name="Lu D."/>
            <person name="Skrede I."/>
            <person name="Drula E."/>
            <person name="Henrissat B."/>
            <person name="Morin E."/>
            <person name="Kohler A."/>
            <person name="Barry K."/>
            <person name="LaButti K."/>
            <person name="Morin E."/>
            <person name="Salamov A."/>
            <person name="Lipzen A."/>
            <person name="Mereny Z."/>
            <person name="Hegedus B."/>
            <person name="Baldrian P."/>
            <person name="Stursova M."/>
            <person name="Weitz H."/>
            <person name="Taylor A."/>
            <person name="Grigoriev I.V."/>
            <person name="Nagy L.G."/>
            <person name="Martin F."/>
            <person name="Kauserud H."/>
        </authorList>
    </citation>
    <scope>NUCLEOTIDE SEQUENCE</scope>
    <source>
        <strain evidence="3">CBHHK188m</strain>
    </source>
</reference>
<feature type="domain" description="DUF7330" evidence="2">
    <location>
        <begin position="154"/>
        <end position="340"/>
    </location>
</feature>
<evidence type="ECO:0000313" key="3">
    <source>
        <dbReference type="EMBL" id="KAJ7728427.1"/>
    </source>
</evidence>
<dbReference type="Pfam" id="PF24016">
    <property type="entry name" value="DUF7330"/>
    <property type="match status" value="1"/>
</dbReference>
<organism evidence="3 4">
    <name type="scientific">Mycena maculata</name>
    <dbReference type="NCBI Taxonomy" id="230809"/>
    <lineage>
        <taxon>Eukaryota</taxon>
        <taxon>Fungi</taxon>
        <taxon>Dikarya</taxon>
        <taxon>Basidiomycota</taxon>
        <taxon>Agaricomycotina</taxon>
        <taxon>Agaricomycetes</taxon>
        <taxon>Agaricomycetidae</taxon>
        <taxon>Agaricales</taxon>
        <taxon>Marasmiineae</taxon>
        <taxon>Mycenaceae</taxon>
        <taxon>Mycena</taxon>
    </lineage>
</organism>
<proteinExistence type="predicted"/>
<gene>
    <name evidence="3" type="ORF">DFH07DRAFT_757275</name>
</gene>
<feature type="compositionally biased region" description="Polar residues" evidence="1">
    <location>
        <begin position="11"/>
        <end position="39"/>
    </location>
</feature>
<feature type="region of interest" description="Disordered" evidence="1">
    <location>
        <begin position="1"/>
        <end position="77"/>
    </location>
</feature>
<name>A0AAD7MQH1_9AGAR</name>
<dbReference type="EMBL" id="JARJLG010000205">
    <property type="protein sequence ID" value="KAJ7728427.1"/>
    <property type="molecule type" value="Genomic_DNA"/>
</dbReference>
<sequence>MSTEPVPPPTYSFSGDTSPRNSPSPSEDLVSAQSHSSSVPADAEGNSDGDQHTPNIVDAALQPQDAPITPGPPPPDQCYLYALPFPQRRPPSPTPLAVSSQARISAFPDHKLAPVAPRLRLATGAASSSTPATQPKFNPTNYVAVFRKTHKRAFSLSRFSASIKGTFAVDPFLEIPAPLLAPLAPGETTRKNLLLTVENGGIDVDVHLIGEPAPAAAALVARTELHLELSGAPDNAFPLIAKIHTPTLRRPPFRVALVSANGFVSLHLPPSFHGLLTLHVGAGDLNTRITLSAALGAHATILSEDSTVRAYFIGALGTARWEGDLAEVRVERGRVRVQFSGGGERDLDGLRRVGWGLMGF</sequence>
<comment type="caution">
    <text evidence="3">The sequence shown here is derived from an EMBL/GenBank/DDBJ whole genome shotgun (WGS) entry which is preliminary data.</text>
</comment>
<dbReference type="AlphaFoldDB" id="A0AAD7MQH1"/>
<protein>
    <recommendedName>
        <fullName evidence="2">DUF7330 domain-containing protein</fullName>
    </recommendedName>
</protein>
<evidence type="ECO:0000256" key="1">
    <source>
        <dbReference type="SAM" id="MobiDB-lite"/>
    </source>
</evidence>
<evidence type="ECO:0000313" key="4">
    <source>
        <dbReference type="Proteomes" id="UP001215280"/>
    </source>
</evidence>